<dbReference type="Proteomes" id="UP000198310">
    <property type="component" value="Unassembled WGS sequence"/>
</dbReference>
<dbReference type="EMBL" id="FZNS01000004">
    <property type="protein sequence ID" value="SNR57331.1"/>
    <property type="molecule type" value="Genomic_DNA"/>
</dbReference>
<accession>A0A238XFJ4</accession>
<dbReference type="AlphaFoldDB" id="A0A238XFJ4"/>
<evidence type="ECO:0000313" key="2">
    <source>
        <dbReference type="Proteomes" id="UP000198310"/>
    </source>
</evidence>
<organism evidence="1 2">
    <name type="scientific">Hymenobacter mucosus</name>
    <dbReference type="NCBI Taxonomy" id="1411120"/>
    <lineage>
        <taxon>Bacteria</taxon>
        <taxon>Pseudomonadati</taxon>
        <taxon>Bacteroidota</taxon>
        <taxon>Cytophagia</taxon>
        <taxon>Cytophagales</taxon>
        <taxon>Hymenobacteraceae</taxon>
        <taxon>Hymenobacter</taxon>
    </lineage>
</organism>
<keyword evidence="2" id="KW-1185">Reference proteome</keyword>
<sequence>MKRILAPWVGLGVLLVVTIGACMFCFQAGIALRNRYYTLPPEFQQILTHFQWLQRQHEEESPLLPVVYEGETAADFKLEFAPHPLGLRKREVVMRNPFSTAPYPLSFSVIYQGNLITLFHPGYFACYQLPGLERNQDLEQKLNTRKFAYHWVLDSQLVALTTSGHYVSFSQEVWHPYLKPVPLSKQPKLFEDARYIVCTKCNGEWGGEAYFYDKQEHVYYLARANCPDAVVKHDGKYLLLSSLGHMLGSAELQQIDSPTTELTRWVGKNKPQERDFSVSYDAKLSQGKSLFDYQQILVESVFPLGHRLIYLVHWRSMSFLATWQNNTFRVVDPLFHAEVSGNQPVTTVCGSDVALISFNSIEEVEACCLYITSKEAVKINWSHQTVSRPYNDPTHLPVADSSYQVADSVEVQLVQ</sequence>
<proteinExistence type="predicted"/>
<dbReference type="RefSeq" id="WP_143437107.1">
    <property type="nucleotide sequence ID" value="NZ_FZNS01000004.1"/>
</dbReference>
<evidence type="ECO:0000313" key="1">
    <source>
        <dbReference type="EMBL" id="SNR57331.1"/>
    </source>
</evidence>
<protein>
    <submittedName>
        <fullName evidence="1">Uncharacterized protein</fullName>
    </submittedName>
</protein>
<dbReference type="PROSITE" id="PS51257">
    <property type="entry name" value="PROKAR_LIPOPROTEIN"/>
    <property type="match status" value="1"/>
</dbReference>
<reference evidence="2" key="1">
    <citation type="submission" date="2017-06" db="EMBL/GenBank/DDBJ databases">
        <authorList>
            <person name="Varghese N."/>
            <person name="Submissions S."/>
        </authorList>
    </citation>
    <scope>NUCLEOTIDE SEQUENCE [LARGE SCALE GENOMIC DNA]</scope>
    <source>
        <strain evidence="2">DSM 28041</strain>
    </source>
</reference>
<name>A0A238XFJ4_9BACT</name>
<gene>
    <name evidence="1" type="ORF">SAMN06269173_10423</name>
</gene>